<sequence>MKPNTALLFSVIASLMFSPLSLAQDKANTNLEKLDAIHDMLEANPSLIDPLYNNLLTYVGQHQHLSQMLEKYHDYIYNNPEQPYFGAKDPKLTIVALTDLSCPWCKKLDPVLHRIAKEHPDEIKVINIYVPLKEHASRTNSATYALNVWKGAPEKYEEVSELMVSKPGVHNLRSIMKVAKATDSTEYVTTNEEALQITDKNYQMFQDLGVQGTPAILIDGQIIPGYVPYEKLNPMIEELLAEAQ</sequence>
<comment type="caution">
    <text evidence="3">The sequence shown here is derived from an EMBL/GenBank/DDBJ whole genome shotgun (WGS) entry which is preliminary data.</text>
</comment>
<dbReference type="PROSITE" id="PS51352">
    <property type="entry name" value="THIOREDOXIN_2"/>
    <property type="match status" value="1"/>
</dbReference>
<feature type="domain" description="Thioredoxin" evidence="2">
    <location>
        <begin position="45"/>
        <end position="241"/>
    </location>
</feature>
<accession>A0A0B8NTR4</accession>
<dbReference type="AlphaFoldDB" id="A0A0B8NTR4"/>
<gene>
    <name evidence="3" type="ORF">JCM19231_3664</name>
</gene>
<evidence type="ECO:0000256" key="1">
    <source>
        <dbReference type="SAM" id="SignalP"/>
    </source>
</evidence>
<dbReference type="SUPFAM" id="SSF52833">
    <property type="entry name" value="Thioredoxin-like"/>
    <property type="match status" value="1"/>
</dbReference>
<name>A0A0B8NTR4_9VIBR</name>
<proteinExistence type="predicted"/>
<evidence type="ECO:0000313" key="3">
    <source>
        <dbReference type="EMBL" id="GAM54144.1"/>
    </source>
</evidence>
<keyword evidence="4" id="KW-1185">Reference proteome</keyword>
<evidence type="ECO:0000313" key="4">
    <source>
        <dbReference type="Proteomes" id="UP000031671"/>
    </source>
</evidence>
<dbReference type="RefSeq" id="WP_261836956.1">
    <property type="nucleotide sequence ID" value="NZ_AP024882.1"/>
</dbReference>
<reference evidence="3 4" key="1">
    <citation type="submission" date="2015-01" db="EMBL/GenBank/DDBJ databases">
        <title>Vibrio sp. C1 JCM 19231 whole genome shotgun sequence.</title>
        <authorList>
            <person name="Sawabe T."/>
            <person name="Meirelles P."/>
            <person name="Feng G."/>
            <person name="Sayaka M."/>
            <person name="Hattori M."/>
            <person name="Ohkuma M."/>
        </authorList>
    </citation>
    <scope>NUCLEOTIDE SEQUENCE [LARGE SCALE GENOMIC DNA]</scope>
    <source>
        <strain evidence="4">JCM 19231</strain>
    </source>
</reference>
<dbReference type="InterPro" id="IPR036249">
    <property type="entry name" value="Thioredoxin-like_sf"/>
</dbReference>
<keyword evidence="1" id="KW-0732">Signal</keyword>
<evidence type="ECO:0000259" key="2">
    <source>
        <dbReference type="PROSITE" id="PS51352"/>
    </source>
</evidence>
<dbReference type="Proteomes" id="UP000031671">
    <property type="component" value="Unassembled WGS sequence"/>
</dbReference>
<protein>
    <submittedName>
        <fullName evidence="3">Suppressor for copper-sensitivity scsC</fullName>
    </submittedName>
</protein>
<dbReference type="CDD" id="cd03023">
    <property type="entry name" value="DsbA_Com1_like"/>
    <property type="match status" value="1"/>
</dbReference>
<dbReference type="InterPro" id="IPR013766">
    <property type="entry name" value="Thioredoxin_domain"/>
</dbReference>
<dbReference type="EMBL" id="BBRZ01000001">
    <property type="protein sequence ID" value="GAM54144.1"/>
    <property type="molecule type" value="Genomic_DNA"/>
</dbReference>
<organism evidence="3 4">
    <name type="scientific">Vibrio ishigakensis</name>
    <dbReference type="NCBI Taxonomy" id="1481914"/>
    <lineage>
        <taxon>Bacteria</taxon>
        <taxon>Pseudomonadati</taxon>
        <taxon>Pseudomonadota</taxon>
        <taxon>Gammaproteobacteria</taxon>
        <taxon>Vibrionales</taxon>
        <taxon>Vibrionaceae</taxon>
        <taxon>Vibrio</taxon>
    </lineage>
</organism>
<dbReference type="Pfam" id="PF13462">
    <property type="entry name" value="Thioredoxin_4"/>
    <property type="match status" value="1"/>
</dbReference>
<dbReference type="InterPro" id="IPR012336">
    <property type="entry name" value="Thioredoxin-like_fold"/>
</dbReference>
<dbReference type="PANTHER" id="PTHR35272">
    <property type="entry name" value="THIOL:DISULFIDE INTERCHANGE PROTEIN DSBC-RELATED"/>
    <property type="match status" value="1"/>
</dbReference>
<feature type="signal peptide" evidence="1">
    <location>
        <begin position="1"/>
        <end position="23"/>
    </location>
</feature>
<dbReference type="PANTHER" id="PTHR35272:SF3">
    <property type="entry name" value="THIOL:DISULFIDE INTERCHANGE PROTEIN DSBC"/>
    <property type="match status" value="1"/>
</dbReference>
<dbReference type="InterPro" id="IPR051470">
    <property type="entry name" value="Thiol:disulfide_interchange"/>
</dbReference>
<feature type="chain" id="PRO_5002139437" evidence="1">
    <location>
        <begin position="24"/>
        <end position="244"/>
    </location>
</feature>
<dbReference type="Gene3D" id="3.40.30.10">
    <property type="entry name" value="Glutaredoxin"/>
    <property type="match status" value="1"/>
</dbReference>
<reference evidence="3 4" key="2">
    <citation type="submission" date="2015-01" db="EMBL/GenBank/DDBJ databases">
        <authorList>
            <consortium name="NBRP consortium"/>
            <person name="Sawabe T."/>
            <person name="Meirelles P."/>
            <person name="Feng G."/>
            <person name="Sayaka M."/>
            <person name="Hattori M."/>
            <person name="Ohkuma M."/>
        </authorList>
    </citation>
    <scope>NUCLEOTIDE SEQUENCE [LARGE SCALE GENOMIC DNA]</scope>
    <source>
        <strain evidence="4">JCM 19231</strain>
    </source>
</reference>